<sequence>MSPGHALAGCCFLVLAGMRAAEGSWVWAGVFALAALAQGLLGSRFRPPHRRHGGAGPRQASTWRLLTVSSCLLSAVLLVVQPVLGLVAAVVALYCVWAARAHRTAG</sequence>
<keyword evidence="1" id="KW-0472">Membrane</keyword>
<evidence type="ECO:0000256" key="1">
    <source>
        <dbReference type="SAM" id="Phobius"/>
    </source>
</evidence>
<keyword evidence="1" id="KW-0812">Transmembrane</keyword>
<comment type="caution">
    <text evidence="2">The sequence shown here is derived from an EMBL/GenBank/DDBJ whole genome shotgun (WGS) entry which is preliminary data.</text>
</comment>
<dbReference type="Proteomes" id="UP001500804">
    <property type="component" value="Unassembled WGS sequence"/>
</dbReference>
<dbReference type="RefSeq" id="WP_345608382.1">
    <property type="nucleotide sequence ID" value="NZ_BAABJO010000023.1"/>
</dbReference>
<proteinExistence type="predicted"/>
<evidence type="ECO:0008006" key="4">
    <source>
        <dbReference type="Google" id="ProtNLM"/>
    </source>
</evidence>
<keyword evidence="3" id="KW-1185">Reference proteome</keyword>
<organism evidence="2 3">
    <name type="scientific">Pseudonocardia adelaidensis</name>
    <dbReference type="NCBI Taxonomy" id="648754"/>
    <lineage>
        <taxon>Bacteria</taxon>
        <taxon>Bacillati</taxon>
        <taxon>Actinomycetota</taxon>
        <taxon>Actinomycetes</taxon>
        <taxon>Pseudonocardiales</taxon>
        <taxon>Pseudonocardiaceae</taxon>
        <taxon>Pseudonocardia</taxon>
    </lineage>
</organism>
<evidence type="ECO:0000313" key="2">
    <source>
        <dbReference type="EMBL" id="GAA5131188.1"/>
    </source>
</evidence>
<reference evidence="3" key="1">
    <citation type="journal article" date="2019" name="Int. J. Syst. Evol. Microbiol.">
        <title>The Global Catalogue of Microorganisms (GCM) 10K type strain sequencing project: providing services to taxonomists for standard genome sequencing and annotation.</title>
        <authorList>
            <consortium name="The Broad Institute Genomics Platform"/>
            <consortium name="The Broad Institute Genome Sequencing Center for Infectious Disease"/>
            <person name="Wu L."/>
            <person name="Ma J."/>
        </authorList>
    </citation>
    <scope>NUCLEOTIDE SEQUENCE [LARGE SCALE GENOMIC DNA]</scope>
    <source>
        <strain evidence="3">JCM 18302</strain>
    </source>
</reference>
<name>A0ABP9NS58_9PSEU</name>
<feature type="transmembrane region" description="Helical" evidence="1">
    <location>
        <begin position="72"/>
        <end position="97"/>
    </location>
</feature>
<keyword evidence="1" id="KW-1133">Transmembrane helix</keyword>
<gene>
    <name evidence="2" type="ORF">GCM10023320_54150</name>
</gene>
<evidence type="ECO:0000313" key="3">
    <source>
        <dbReference type="Proteomes" id="UP001500804"/>
    </source>
</evidence>
<dbReference type="EMBL" id="BAABJO010000023">
    <property type="protein sequence ID" value="GAA5131188.1"/>
    <property type="molecule type" value="Genomic_DNA"/>
</dbReference>
<protein>
    <recommendedName>
        <fullName evidence="4">Low temperature requirement A protein (LtrA)</fullName>
    </recommendedName>
</protein>
<accession>A0ABP9NS58</accession>